<gene>
    <name evidence="2" type="ORF">JRO89_XS09G0148700</name>
</gene>
<protein>
    <submittedName>
        <fullName evidence="2">Uncharacterized protein</fullName>
    </submittedName>
</protein>
<accession>A0ABQ8HLE4</accession>
<dbReference type="EMBL" id="JAFEMO010000009">
    <property type="protein sequence ID" value="KAH7565159.1"/>
    <property type="molecule type" value="Genomic_DNA"/>
</dbReference>
<feature type="chain" id="PRO_5046148716" evidence="1">
    <location>
        <begin position="27"/>
        <end position="110"/>
    </location>
</feature>
<sequence>MERKGVCRVVVLIMVAVLVMSVGAQAKVPGHNFEECYKSCMSDCHFKPEECQRICTRQCTIKGLDSLDHMIYYCKIGCSLDRCKKFGHDAEKFGSCMNGCTSKYCKMQGS</sequence>
<dbReference type="Proteomes" id="UP000827721">
    <property type="component" value="Unassembled WGS sequence"/>
</dbReference>
<evidence type="ECO:0000313" key="3">
    <source>
        <dbReference type="Proteomes" id="UP000827721"/>
    </source>
</evidence>
<keyword evidence="3" id="KW-1185">Reference proteome</keyword>
<reference evidence="2 3" key="1">
    <citation type="submission" date="2021-02" db="EMBL/GenBank/DDBJ databases">
        <title>Plant Genome Project.</title>
        <authorList>
            <person name="Zhang R.-G."/>
        </authorList>
    </citation>
    <scope>NUCLEOTIDE SEQUENCE [LARGE SCALE GENOMIC DNA]</scope>
    <source>
        <tissue evidence="2">Leaves</tissue>
    </source>
</reference>
<keyword evidence="1" id="KW-0732">Signal</keyword>
<feature type="signal peptide" evidence="1">
    <location>
        <begin position="1"/>
        <end position="26"/>
    </location>
</feature>
<dbReference type="PANTHER" id="PTHR36312">
    <property type="entry name" value="THIONIN-LIKE PROTEIN 1"/>
    <property type="match status" value="1"/>
</dbReference>
<evidence type="ECO:0000313" key="2">
    <source>
        <dbReference type="EMBL" id="KAH7565159.1"/>
    </source>
</evidence>
<dbReference type="PANTHER" id="PTHR36312:SF1">
    <property type="entry name" value="OS01G0594500 PROTEIN"/>
    <property type="match status" value="1"/>
</dbReference>
<proteinExistence type="predicted"/>
<organism evidence="2 3">
    <name type="scientific">Xanthoceras sorbifolium</name>
    <dbReference type="NCBI Taxonomy" id="99658"/>
    <lineage>
        <taxon>Eukaryota</taxon>
        <taxon>Viridiplantae</taxon>
        <taxon>Streptophyta</taxon>
        <taxon>Embryophyta</taxon>
        <taxon>Tracheophyta</taxon>
        <taxon>Spermatophyta</taxon>
        <taxon>Magnoliopsida</taxon>
        <taxon>eudicotyledons</taxon>
        <taxon>Gunneridae</taxon>
        <taxon>Pentapetalae</taxon>
        <taxon>rosids</taxon>
        <taxon>malvids</taxon>
        <taxon>Sapindales</taxon>
        <taxon>Sapindaceae</taxon>
        <taxon>Xanthoceroideae</taxon>
        <taxon>Xanthoceras</taxon>
    </lineage>
</organism>
<comment type="caution">
    <text evidence="2">The sequence shown here is derived from an EMBL/GenBank/DDBJ whole genome shotgun (WGS) entry which is preliminary data.</text>
</comment>
<evidence type="ECO:0000256" key="1">
    <source>
        <dbReference type="SAM" id="SignalP"/>
    </source>
</evidence>
<name>A0ABQ8HLE4_9ROSI</name>
<dbReference type="InterPro" id="IPR038975">
    <property type="entry name" value="THNL"/>
</dbReference>